<comment type="subcellular location">
    <subcellularLocation>
        <location evidence="1">Cell membrane</location>
        <topology evidence="1">Multi-pass membrane protein</topology>
    </subcellularLocation>
</comment>
<feature type="transmembrane region" description="Helical" evidence="5">
    <location>
        <begin position="80"/>
        <end position="101"/>
    </location>
</feature>
<dbReference type="InterPro" id="IPR011701">
    <property type="entry name" value="MFS"/>
</dbReference>
<dbReference type="PANTHER" id="PTHR23534:SF1">
    <property type="entry name" value="MAJOR FACILITATOR SUPERFAMILY PROTEIN"/>
    <property type="match status" value="1"/>
</dbReference>
<dbReference type="SUPFAM" id="SSF103473">
    <property type="entry name" value="MFS general substrate transporter"/>
    <property type="match status" value="1"/>
</dbReference>
<feature type="transmembrane region" description="Helical" evidence="5">
    <location>
        <begin position="227"/>
        <end position="248"/>
    </location>
</feature>
<dbReference type="InterPro" id="IPR020846">
    <property type="entry name" value="MFS_dom"/>
</dbReference>
<evidence type="ECO:0000256" key="4">
    <source>
        <dbReference type="ARBA" id="ARBA00023136"/>
    </source>
</evidence>
<name>A0A7W3INZ2_9ACTN</name>
<dbReference type="Proteomes" id="UP000523079">
    <property type="component" value="Unassembled WGS sequence"/>
</dbReference>
<feature type="transmembrane region" description="Helical" evidence="5">
    <location>
        <begin position="141"/>
        <end position="159"/>
    </location>
</feature>
<evidence type="ECO:0000256" key="1">
    <source>
        <dbReference type="ARBA" id="ARBA00004651"/>
    </source>
</evidence>
<feature type="transmembrane region" description="Helical" evidence="5">
    <location>
        <begin position="293"/>
        <end position="316"/>
    </location>
</feature>
<evidence type="ECO:0000256" key="2">
    <source>
        <dbReference type="ARBA" id="ARBA00022692"/>
    </source>
</evidence>
<evidence type="ECO:0000313" key="7">
    <source>
        <dbReference type="EMBL" id="MBA8792576.1"/>
    </source>
</evidence>
<feature type="transmembrane region" description="Helical" evidence="5">
    <location>
        <begin position="16"/>
        <end position="41"/>
    </location>
</feature>
<feature type="transmembrane region" description="Helical" evidence="5">
    <location>
        <begin position="107"/>
        <end position="129"/>
    </location>
</feature>
<evidence type="ECO:0000313" key="8">
    <source>
        <dbReference type="Proteomes" id="UP000523079"/>
    </source>
</evidence>
<dbReference type="GO" id="GO:0022857">
    <property type="term" value="F:transmembrane transporter activity"/>
    <property type="evidence" value="ECO:0007669"/>
    <property type="project" value="InterPro"/>
</dbReference>
<feature type="transmembrane region" description="Helical" evidence="5">
    <location>
        <begin position="381"/>
        <end position="400"/>
    </location>
</feature>
<evidence type="ECO:0000256" key="5">
    <source>
        <dbReference type="SAM" id="Phobius"/>
    </source>
</evidence>
<organism evidence="7 8">
    <name type="scientific">Microlunatus kandeliicorticis</name>
    <dbReference type="NCBI Taxonomy" id="1759536"/>
    <lineage>
        <taxon>Bacteria</taxon>
        <taxon>Bacillati</taxon>
        <taxon>Actinomycetota</taxon>
        <taxon>Actinomycetes</taxon>
        <taxon>Propionibacteriales</taxon>
        <taxon>Propionibacteriaceae</taxon>
        <taxon>Microlunatus</taxon>
    </lineage>
</organism>
<dbReference type="InterPro" id="IPR036259">
    <property type="entry name" value="MFS_trans_sf"/>
</dbReference>
<dbReference type="PANTHER" id="PTHR23534">
    <property type="entry name" value="MFS PERMEASE"/>
    <property type="match status" value="1"/>
</dbReference>
<feature type="transmembrane region" description="Helical" evidence="5">
    <location>
        <begin position="322"/>
        <end position="343"/>
    </location>
</feature>
<protein>
    <submittedName>
        <fullName evidence="7">MFS family permease</fullName>
    </submittedName>
</protein>
<accession>A0A7W3INZ2</accession>
<keyword evidence="8" id="KW-1185">Reference proteome</keyword>
<feature type="transmembrane region" description="Helical" evidence="5">
    <location>
        <begin position="260"/>
        <end position="281"/>
    </location>
</feature>
<dbReference type="GO" id="GO:0005886">
    <property type="term" value="C:plasma membrane"/>
    <property type="evidence" value="ECO:0007669"/>
    <property type="project" value="UniProtKB-SubCell"/>
</dbReference>
<dbReference type="EMBL" id="JACGWT010000001">
    <property type="protein sequence ID" value="MBA8792576.1"/>
    <property type="molecule type" value="Genomic_DNA"/>
</dbReference>
<feature type="domain" description="Major facilitator superfamily (MFS) profile" evidence="6">
    <location>
        <begin position="15"/>
        <end position="407"/>
    </location>
</feature>
<dbReference type="PROSITE" id="PS50850">
    <property type="entry name" value="MFS"/>
    <property type="match status" value="1"/>
</dbReference>
<evidence type="ECO:0000259" key="6">
    <source>
        <dbReference type="PROSITE" id="PS50850"/>
    </source>
</evidence>
<gene>
    <name evidence="7" type="ORF">FHX74_000170</name>
</gene>
<feature type="transmembrane region" description="Helical" evidence="5">
    <location>
        <begin position="355"/>
        <end position="375"/>
    </location>
</feature>
<reference evidence="7 8" key="1">
    <citation type="submission" date="2020-07" db="EMBL/GenBank/DDBJ databases">
        <title>Sequencing the genomes of 1000 actinobacteria strains.</title>
        <authorList>
            <person name="Klenk H.-P."/>
        </authorList>
    </citation>
    <scope>NUCLEOTIDE SEQUENCE [LARGE SCALE GENOMIC DNA]</scope>
    <source>
        <strain evidence="7 8">DSM 100723</strain>
    </source>
</reference>
<dbReference type="AlphaFoldDB" id="A0A7W3INZ2"/>
<sequence length="409" mass="41248">MPAPVPGRGRRAPGRLAVLVVSQLLAGVGVASGIAVGGVLAERLTGTTALAGFAQTCSVLGAGLWAIPLARLAQRRGRRWGLGAGYLLAFLGTLLVLTAVAADLVPLLFLGFGCFGAATAAGLQARFAATELVDPGYRARAMSIVLWATTLGSVAGPNLSEVGAALGRRLGIEPLSGPYLFSLVAFAAAAVVIGIALQPAPVRAGTRPEAARPSLLDSLRTTRRNRAAVLAVVAITCSHTVMVGVMVMTPVHMVNDGFGLGLVGLVISIHILGMYGASPLFGVLTDRIGARGVLLIAVLVFAAALLVAGLSGHAHFPTMSLALGLLGLGWSAGMIGGSTLLTTTVADRDRTSVQGATDAIMNVAAAASSALSGLVMGWAGYPALALVAAVVVVPMAVLVLRARPRTLAA</sequence>
<keyword evidence="4 5" id="KW-0472">Membrane</keyword>
<feature type="transmembrane region" description="Helical" evidence="5">
    <location>
        <begin position="47"/>
        <end position="68"/>
    </location>
</feature>
<keyword evidence="2 5" id="KW-0812">Transmembrane</keyword>
<dbReference type="Gene3D" id="1.20.1250.20">
    <property type="entry name" value="MFS general substrate transporter like domains"/>
    <property type="match status" value="2"/>
</dbReference>
<keyword evidence="3 5" id="KW-1133">Transmembrane helix</keyword>
<proteinExistence type="predicted"/>
<evidence type="ECO:0000256" key="3">
    <source>
        <dbReference type="ARBA" id="ARBA00022989"/>
    </source>
</evidence>
<feature type="transmembrane region" description="Helical" evidence="5">
    <location>
        <begin position="179"/>
        <end position="197"/>
    </location>
</feature>
<comment type="caution">
    <text evidence="7">The sequence shown here is derived from an EMBL/GenBank/DDBJ whole genome shotgun (WGS) entry which is preliminary data.</text>
</comment>
<dbReference type="Pfam" id="PF07690">
    <property type="entry name" value="MFS_1"/>
    <property type="match status" value="1"/>
</dbReference>
<dbReference type="RefSeq" id="WP_182558209.1">
    <property type="nucleotide sequence ID" value="NZ_JACGWT010000001.1"/>
</dbReference>